<feature type="domain" description="EGF-like" evidence="23">
    <location>
        <begin position="996"/>
        <end position="1033"/>
    </location>
</feature>
<feature type="repeat" description="ANK" evidence="19">
    <location>
        <begin position="1700"/>
        <end position="1732"/>
    </location>
</feature>
<keyword evidence="18" id="KW-0539">Nucleus</keyword>
<evidence type="ECO:0000256" key="5">
    <source>
        <dbReference type="ARBA" id="ARBA00022692"/>
    </source>
</evidence>
<dbReference type="InterPro" id="IPR009030">
    <property type="entry name" value="Growth_fac_rcpt_cys_sf"/>
</dbReference>
<dbReference type="PRINTS" id="PR01983">
    <property type="entry name" value="NOTCH"/>
</dbReference>
<dbReference type="Gene3D" id="1.25.40.20">
    <property type="entry name" value="Ankyrin repeat-containing domain"/>
    <property type="match status" value="1"/>
</dbReference>
<sequence>MCAHTSTHSCSRHIYCYYFYVYRGSWLRLSLCRPSSELKSTPTIMSQISHRTRGVSPLLSFYSFLLPLALLLTSLSYEAATTAQSPCLPNPCRNGGKCEVSKDAPDGYQCICLEPYGGRDCTIENPTCIDQPCLNGGACDDMPNQQFKCTCPPGFAGLRCEFEDPCLVKPCKNGARCFSNNLGKRECQCPAGFTGEDCSVDVNECEIEERSPCEQNGTCINEPGGYRCECLNGYTGPRCETLVLNCKPNPCLNGGVCDDKGDHFECLCPRGFEGRVCETDINECKGSLCQNGGVCEDLVDGFRCNCPPGWKGAFCEQSMLPCDSSPCLNDGVCENSPSGYVCRCPPGFKGSRCEVNIDDCVGVSCLNGGYCVDLPNAWFCHCPAGYSGRHCELHQPGLVGGGSSSAAMTDTAITACHSGKICLHNGVCIRPSSISDTVEPFCDCPLKWHGEFCEIPVCPEDACANGGQCRVLLIRPGNQTTPSKKESYCECSPGFFGEHCLEKVEKCRADLCQNGGECTDATGGARCRCPPGFGGVHCERTLRTCLEAPCLNGADCLDSPTSSERLFTCKCSSGFRGDFCESRVACFELDCGSHGRCEADQCICDEGWFGTRCDLRVLDSAADPLPPPLTCDNKPCANHAQCMPLVKPTFNGQFFRCLCDTALGNFAGALCDEDIDECSEEPCRNGGKCVNTPGSFVCRCPVGFEGRVCETRVDPCDATYGPICANGGACITVNNRATCRCAPGFSGSRCEMEENECARRPCLNGGVCMAFFGSYACRCPADFSGRHCERSLAFSPCSNQTCQNGGYCAGGSIIEECHCPPGFYGRYCEVTLNLCHQLLEFSLNSNTDYSSSLGRLLGSKHTLSLTAATTAFLSDSAMTTATTAEMLNSLHLSRTALGPCYPPGTLQCLPQRTTEGFVCQCRHGFEGRYCEQLRDFCAEAGLRLAGGGNVCLNGGQCINRPQGVEKASSSSSTNFMEEFFICQCPTGFSGPRCELQTPSCDDVNVCQNGGVCTGEGSRLKCICPRGLGGTFCEVDLMDECAHAGNCLNGGKCIDGLGNYTCECPSDYCGERCELSGFACALEASTDPKRWPGEEAEARLCELAECQRKANNGRCDPECDRFACGFDAGECLYSTQSSAIPLTPYDDKLIKALPWANCTTIQEEGVPCHLQFSDGKCDPECDSEACLFDGWDCRDELVPTPVSRTFTRMHSLTEPKGSVEGSLILLFAIPPSQLLPENEEKRDLERRIINGLRALLRVSLRIRKQPKTGAPMVYPVPLTTSQVTTSRIGSRKDPLWFPHETSSKMNVSTNRFIIDQDMRGGSSSDAVAKLSELLTQLTAMTSSSAKSTSSVARRRRETLETRIGSRVFFEVQDAGCHPFGDEGCFRNVETAAQFISAALRTRRYTPPVDILSVETASPEALKQILSEEPLGGGHGDTVLQRLGLRGNLIYCLIGLICGLVLVSLIGVLYGIMQRRAQAQDMEPGSGYGQKNLIKKIKTTSIWYPRNSALREGRHQQSGAGSGSSGIFGGFTSLAVTGTTAASPTLGVHTRSRTMVTPHSSHLPLWSRERALAAASEKMVIRSSPYPPPLASSSTQVVTGTDLSSNTPLLMATAAQMPQIDVKAYFMSLMEHLVSGDGLTEPFNEELMQKLEYLRNMEMHQSDASTMYHSGSGSGNTSQRHGKRSQNHSLLAQLLSSTLPETGETLLHLAARYNCASALSTLLDAGADPYAVDAQGSSILLTAVNASAVDAARALLVSSQVAADFPRLFVACPTEDKTTALIQAVKMADIEMVELLLQTMASLVPEPAPLQMVPPGTGIASYSTSLVQSRRPTALDPRLGYTRLYPTTTSSSTATGSTTTIMNSGSAEETAGGGGGLSANSFGVNAADGEGRTALHWAAVTEQPAMVQLLLRAGASHDVQTMHEETPLTLAAREGSVEACSMLLAAGANVEIADYLDRTPRQLAAQNGHTEVVQLLQVYSSASQPLHPHPPQPSSNVSQQQHYARRTTPYPQPTFFQQANPPRYYRPPPVTSVVRNVYSDGPVYEKRNKYEPSDYSTCSGGESFLMQLAPTTTTMVTTTTNSSSSSSTAVTTTTTSTAPSDEGDISALTTSKAYFFDQPPPPQFSGLENLTQSSAGGGGGYGSADTSWTVRGQSSVSVGAAGAMNGHTPSSDTESPAHWSSPSPTAISPPLAPPKMTVANSYQYQVVGGSTNNVNSTTCCPTGNHASYAAAQSVTSGNVYTVSYAPSAVADDCIKLEPQVF</sequence>
<dbReference type="SUPFAM" id="SSF90193">
    <property type="entry name" value="Notch domain"/>
    <property type="match status" value="2"/>
</dbReference>
<evidence type="ECO:0000256" key="6">
    <source>
        <dbReference type="ARBA" id="ARBA00022729"/>
    </source>
</evidence>
<feature type="domain" description="EGF-like" evidence="23">
    <location>
        <begin position="753"/>
        <end position="789"/>
    </location>
</feature>
<dbReference type="SUPFAM" id="SSF57184">
    <property type="entry name" value="Growth factor receptor domain"/>
    <property type="match status" value="1"/>
</dbReference>
<feature type="disulfide bond" evidence="20">
    <location>
        <begin position="921"/>
        <end position="930"/>
    </location>
</feature>
<keyword evidence="6" id="KW-0732">Signal</keyword>
<evidence type="ECO:0000259" key="23">
    <source>
        <dbReference type="PROSITE" id="PS50026"/>
    </source>
</evidence>
<dbReference type="SMART" id="SM00179">
    <property type="entry name" value="EGF_CA"/>
    <property type="match status" value="15"/>
</dbReference>
<dbReference type="Gene3D" id="3.30.300.320">
    <property type="match status" value="1"/>
</dbReference>
<dbReference type="InterPro" id="IPR000800">
    <property type="entry name" value="Notch_dom"/>
</dbReference>
<dbReference type="EMBL" id="JAKROA010000003">
    <property type="protein sequence ID" value="KAL5109596.1"/>
    <property type="molecule type" value="Genomic_DNA"/>
</dbReference>
<evidence type="ECO:0000256" key="15">
    <source>
        <dbReference type="ARBA" id="ARBA00023159"/>
    </source>
</evidence>
<feature type="disulfide bond" evidence="20">
    <location>
        <begin position="1063"/>
        <end position="1072"/>
    </location>
</feature>
<dbReference type="PROSITE" id="PS50026">
    <property type="entry name" value="EGF_3"/>
    <property type="match status" value="20"/>
</dbReference>
<evidence type="ECO:0000256" key="13">
    <source>
        <dbReference type="ARBA" id="ARBA00023136"/>
    </source>
</evidence>
<feature type="compositionally biased region" description="Polar residues" evidence="21">
    <location>
        <begin position="1663"/>
        <end position="1677"/>
    </location>
</feature>
<feature type="domain" description="EGF-like" evidence="23">
    <location>
        <begin position="124"/>
        <end position="161"/>
    </location>
</feature>
<keyword evidence="7" id="KW-0677">Repeat</keyword>
<dbReference type="PROSITE" id="PS00022">
    <property type="entry name" value="EGF_1"/>
    <property type="match status" value="19"/>
</dbReference>
<dbReference type="Pfam" id="PF12796">
    <property type="entry name" value="Ank_2"/>
    <property type="match status" value="2"/>
</dbReference>
<dbReference type="PROSITE" id="PS01187">
    <property type="entry name" value="EGF_CA"/>
    <property type="match status" value="3"/>
</dbReference>
<feature type="transmembrane region" description="Helical" evidence="22">
    <location>
        <begin position="1446"/>
        <end position="1470"/>
    </location>
</feature>
<dbReference type="PROSITE" id="PS00010">
    <property type="entry name" value="ASX_HYDROXYL"/>
    <property type="match status" value="6"/>
</dbReference>
<feature type="region of interest" description="Disordered" evidence="21">
    <location>
        <begin position="2074"/>
        <end position="2102"/>
    </location>
</feature>
<feature type="domain" description="EGF-like" evidence="23">
    <location>
        <begin position="541"/>
        <end position="581"/>
    </location>
</feature>
<feature type="disulfide bond" evidence="20">
    <location>
        <begin position="344"/>
        <end position="353"/>
    </location>
</feature>
<proteinExistence type="inferred from homology"/>
<feature type="disulfide bond" evidence="20">
    <location>
        <begin position="529"/>
        <end position="538"/>
    </location>
</feature>
<keyword evidence="13 22" id="KW-0472">Membrane</keyword>
<dbReference type="Proteomes" id="UP001651158">
    <property type="component" value="Unassembled WGS sequence"/>
</dbReference>
<feature type="domain" description="EGF-like" evidence="23">
    <location>
        <begin position="793"/>
        <end position="829"/>
    </location>
</feature>
<feature type="domain" description="EGF-like" evidence="23">
    <location>
        <begin position="503"/>
        <end position="539"/>
    </location>
</feature>
<dbReference type="InterPro" id="IPR013032">
    <property type="entry name" value="EGF-like_CS"/>
</dbReference>
<dbReference type="SMART" id="SM00181">
    <property type="entry name" value="EGF"/>
    <property type="match status" value="22"/>
</dbReference>
<feature type="disulfide bond" evidence="20">
    <location>
        <begin position="306"/>
        <end position="315"/>
    </location>
</feature>
<keyword evidence="14 20" id="KW-1015">Disulfide bond</keyword>
<feature type="domain" description="EGF-like" evidence="23">
    <location>
        <begin position="933"/>
        <end position="994"/>
    </location>
</feature>
<dbReference type="InterPro" id="IPR049883">
    <property type="entry name" value="NOTCH1_EGF-like"/>
</dbReference>
<dbReference type="InterPro" id="IPR000152">
    <property type="entry name" value="EGF-type_Asp/Asn_hydroxyl_site"/>
</dbReference>
<evidence type="ECO:0000256" key="11">
    <source>
        <dbReference type="ARBA" id="ARBA00023015"/>
    </source>
</evidence>
<feature type="region of interest" description="Disordered" evidence="21">
    <location>
        <begin position="1663"/>
        <end position="1685"/>
    </location>
</feature>
<evidence type="ECO:0000313" key="25">
    <source>
        <dbReference type="Proteomes" id="UP001651158"/>
    </source>
</evidence>
<dbReference type="InterPro" id="IPR002110">
    <property type="entry name" value="Ankyrin_rpt"/>
</dbReference>
<gene>
    <name evidence="24" type="ORF">TcWFU_010358</name>
</gene>
<comment type="caution">
    <text evidence="20">Lacks conserved residue(s) required for the propagation of feature annotation.</text>
</comment>
<dbReference type="Pfam" id="PF07684">
    <property type="entry name" value="NODP"/>
    <property type="match status" value="1"/>
</dbReference>
<keyword evidence="11" id="KW-0805">Transcription regulation</keyword>
<feature type="domain" description="EGF-like" evidence="23">
    <location>
        <begin position="280"/>
        <end position="316"/>
    </location>
</feature>
<evidence type="ECO:0000256" key="20">
    <source>
        <dbReference type="PROSITE-ProRule" id="PRU00076"/>
    </source>
</evidence>
<dbReference type="SUPFAM" id="SSF57196">
    <property type="entry name" value="EGF/Laminin"/>
    <property type="match status" value="16"/>
</dbReference>
<comment type="caution">
    <text evidence="24">The sequence shown here is derived from an EMBL/GenBank/DDBJ whole genome shotgun (WGS) entry which is preliminary data.</text>
</comment>
<feature type="disulfide bond" evidence="20">
    <location>
        <begin position="571"/>
        <end position="580"/>
    </location>
</feature>
<dbReference type="SMART" id="SM01339">
    <property type="entry name" value="NODP"/>
    <property type="match status" value="1"/>
</dbReference>
<feature type="disulfide bond" evidence="20">
    <location>
        <begin position="491"/>
        <end position="500"/>
    </location>
</feature>
<feature type="domain" description="EGF-like" evidence="23">
    <location>
        <begin position="1036"/>
        <end position="1073"/>
    </location>
</feature>
<evidence type="ECO:0000256" key="10">
    <source>
        <dbReference type="ARBA" id="ARBA00022989"/>
    </source>
</evidence>
<dbReference type="Pfam" id="PF00066">
    <property type="entry name" value="Notch"/>
    <property type="match status" value="2"/>
</dbReference>
<evidence type="ECO:0000256" key="3">
    <source>
        <dbReference type="ARBA" id="ARBA00005847"/>
    </source>
</evidence>
<dbReference type="SUPFAM" id="SSF48403">
    <property type="entry name" value="Ankyrin repeat"/>
    <property type="match status" value="1"/>
</dbReference>
<evidence type="ECO:0000256" key="7">
    <source>
        <dbReference type="ARBA" id="ARBA00022737"/>
    </source>
</evidence>
<feature type="disulfide bond" evidence="20">
    <location>
        <begin position="1023"/>
        <end position="1032"/>
    </location>
</feature>
<dbReference type="Pfam" id="PF07645">
    <property type="entry name" value="EGF_CA"/>
    <property type="match status" value="1"/>
</dbReference>
<dbReference type="InterPro" id="IPR001881">
    <property type="entry name" value="EGF-like_Ca-bd_dom"/>
</dbReference>
<dbReference type="CDD" id="cd00054">
    <property type="entry name" value="EGF_CA"/>
    <property type="match status" value="12"/>
</dbReference>
<dbReference type="InterPro" id="IPR036770">
    <property type="entry name" value="Ankyrin_rpt-contain_sf"/>
</dbReference>
<feature type="domain" description="EGF-like" evidence="23">
    <location>
        <begin position="318"/>
        <end position="354"/>
    </location>
</feature>
<evidence type="ECO:0000256" key="9">
    <source>
        <dbReference type="ARBA" id="ARBA00022976"/>
    </source>
</evidence>
<keyword evidence="15" id="KW-0010">Activator</keyword>
<feature type="domain" description="EGF-like" evidence="23">
    <location>
        <begin position="162"/>
        <end position="199"/>
    </location>
</feature>
<feature type="disulfide bond" evidence="20">
    <location>
        <begin position="700"/>
        <end position="709"/>
    </location>
</feature>
<keyword evidence="9" id="KW-0914">Notch signaling pathway</keyword>
<evidence type="ECO:0000313" key="24">
    <source>
        <dbReference type="EMBL" id="KAL5109596.1"/>
    </source>
</evidence>
<dbReference type="PROSITE" id="PS01186">
    <property type="entry name" value="EGF_2"/>
    <property type="match status" value="16"/>
</dbReference>
<feature type="domain" description="EGF-like" evidence="23">
    <location>
        <begin position="674"/>
        <end position="710"/>
    </location>
</feature>
<dbReference type="PROSITE" id="PS50297">
    <property type="entry name" value="ANK_REP_REGION"/>
    <property type="match status" value="3"/>
</dbReference>
<feature type="domain" description="EGF-like" evidence="23">
    <location>
        <begin position="201"/>
        <end position="240"/>
    </location>
</feature>
<name>A0ABR4QIW7_9CEST</name>
<feature type="domain" description="EGF-like" evidence="23">
    <location>
        <begin position="454"/>
        <end position="501"/>
    </location>
</feature>
<feature type="compositionally biased region" description="Polar residues" evidence="21">
    <location>
        <begin position="2165"/>
        <end position="2184"/>
    </location>
</feature>
<feature type="domain" description="EGF-like" evidence="23">
    <location>
        <begin position="712"/>
        <end position="751"/>
    </location>
</feature>
<feature type="disulfide bond" evidence="20">
    <location>
        <begin position="819"/>
        <end position="828"/>
    </location>
</feature>
<feature type="domain" description="EGF-like" evidence="23">
    <location>
        <begin position="627"/>
        <end position="672"/>
    </location>
</feature>
<dbReference type="Pfam" id="PF12661">
    <property type="entry name" value="hEGF"/>
    <property type="match status" value="5"/>
</dbReference>
<evidence type="ECO:0000256" key="21">
    <source>
        <dbReference type="SAM" id="MobiDB-lite"/>
    </source>
</evidence>
<evidence type="ECO:0000256" key="17">
    <source>
        <dbReference type="ARBA" id="ARBA00023180"/>
    </source>
</evidence>
<feature type="transmembrane region" description="Helical" evidence="22">
    <location>
        <begin position="55"/>
        <end position="77"/>
    </location>
</feature>
<dbReference type="InterPro" id="IPR000742">
    <property type="entry name" value="EGF"/>
</dbReference>
<feature type="domain" description="EGF-like" evidence="23">
    <location>
        <begin position="891"/>
        <end position="931"/>
    </location>
</feature>
<feature type="region of interest" description="Disordered" evidence="21">
    <location>
        <begin position="2117"/>
        <end position="2192"/>
    </location>
</feature>
<feature type="disulfide bond" evidence="20">
    <location>
        <begin position="230"/>
        <end position="239"/>
    </location>
</feature>
<dbReference type="InterPro" id="IPR035993">
    <property type="entry name" value="Notch-like_dom_sf"/>
</dbReference>
<dbReference type="SMART" id="SM00004">
    <property type="entry name" value="NL"/>
    <property type="match status" value="2"/>
</dbReference>
<evidence type="ECO:0000256" key="18">
    <source>
        <dbReference type="ARBA" id="ARBA00023242"/>
    </source>
</evidence>
<evidence type="ECO:0000256" key="22">
    <source>
        <dbReference type="SAM" id="Phobius"/>
    </source>
</evidence>
<feature type="disulfide bond" evidence="20">
    <location>
        <begin position="151"/>
        <end position="160"/>
    </location>
</feature>
<keyword evidence="10 22" id="KW-1133">Transmembrane helix</keyword>
<organism evidence="24 25">
    <name type="scientific">Taenia crassiceps</name>
    <dbReference type="NCBI Taxonomy" id="6207"/>
    <lineage>
        <taxon>Eukaryota</taxon>
        <taxon>Metazoa</taxon>
        <taxon>Spiralia</taxon>
        <taxon>Lophotrochozoa</taxon>
        <taxon>Platyhelminthes</taxon>
        <taxon>Cestoda</taxon>
        <taxon>Eucestoda</taxon>
        <taxon>Cyclophyllidea</taxon>
        <taxon>Taeniidae</taxon>
        <taxon>Taenia</taxon>
    </lineage>
</organism>
<comment type="similarity">
    <text evidence="3">Belongs to the NOTCH family.</text>
</comment>
<dbReference type="PANTHER" id="PTHR12916:SF4">
    <property type="entry name" value="UNINFLATABLE, ISOFORM C"/>
    <property type="match status" value="1"/>
</dbReference>
<feature type="repeat" description="ANK" evidence="19">
    <location>
        <begin position="1921"/>
        <end position="1953"/>
    </location>
</feature>
<keyword evidence="5 22" id="KW-0812">Transmembrane</keyword>
<feature type="region of interest" description="Disordered" evidence="21">
    <location>
        <begin position="1981"/>
        <end position="2003"/>
    </location>
</feature>
<dbReference type="Gene3D" id="3.30.70.3310">
    <property type="match status" value="1"/>
</dbReference>
<evidence type="ECO:0000256" key="12">
    <source>
        <dbReference type="ARBA" id="ARBA00023043"/>
    </source>
</evidence>
<evidence type="ECO:0000256" key="2">
    <source>
        <dbReference type="ARBA" id="ARBA00004251"/>
    </source>
</evidence>
<dbReference type="Pfam" id="PF23106">
    <property type="entry name" value="EGF_Teneurin"/>
    <property type="match status" value="1"/>
</dbReference>
<feature type="compositionally biased region" description="Low complexity" evidence="21">
    <location>
        <begin position="2074"/>
        <end position="2095"/>
    </location>
</feature>
<dbReference type="PROSITE" id="PS50088">
    <property type="entry name" value="ANK_REPEAT"/>
    <property type="match status" value="3"/>
</dbReference>
<feature type="disulfide bond" evidence="20">
    <location>
        <begin position="112"/>
        <end position="121"/>
    </location>
</feature>
<feature type="disulfide bond" evidence="20">
    <location>
        <begin position="779"/>
        <end position="788"/>
    </location>
</feature>
<comment type="subcellular location">
    <subcellularLocation>
        <location evidence="2">Cell membrane</location>
        <topology evidence="2">Single-pass type I membrane protein</topology>
    </subcellularLocation>
    <subcellularLocation>
        <location evidence="1">Nucleus</location>
    </subcellularLocation>
</comment>
<evidence type="ECO:0000256" key="14">
    <source>
        <dbReference type="ARBA" id="ARBA00023157"/>
    </source>
</evidence>
<keyword evidence="12 19" id="KW-0040">ANK repeat</keyword>
<evidence type="ECO:0000256" key="4">
    <source>
        <dbReference type="ARBA" id="ARBA00022536"/>
    </source>
</evidence>
<dbReference type="InterPro" id="IPR011656">
    <property type="entry name" value="Notch_NODP_dom"/>
</dbReference>
<feature type="disulfide bond" evidence="20">
    <location>
        <begin position="984"/>
        <end position="993"/>
    </location>
</feature>
<dbReference type="Gene3D" id="2.10.25.10">
    <property type="entry name" value="Laminin"/>
    <property type="match status" value="21"/>
</dbReference>
<feature type="domain" description="EGF-like" evidence="23">
    <location>
        <begin position="242"/>
        <end position="278"/>
    </location>
</feature>
<dbReference type="InterPro" id="IPR018097">
    <property type="entry name" value="EGF_Ca-bd_CS"/>
</dbReference>
<feature type="repeat" description="ANK" evidence="19">
    <location>
        <begin position="1888"/>
        <end position="1920"/>
    </location>
</feature>
<evidence type="ECO:0000256" key="16">
    <source>
        <dbReference type="ARBA" id="ARBA00023163"/>
    </source>
</evidence>
<feature type="disulfide bond" evidence="20">
    <location>
        <begin position="741"/>
        <end position="750"/>
    </location>
</feature>
<feature type="domain" description="EGF-like" evidence="23">
    <location>
        <begin position="356"/>
        <end position="392"/>
    </location>
</feature>
<evidence type="ECO:0000256" key="1">
    <source>
        <dbReference type="ARBA" id="ARBA00004123"/>
    </source>
</evidence>
<feature type="domain" description="EGF-like" evidence="23">
    <location>
        <begin position="83"/>
        <end position="122"/>
    </location>
</feature>
<dbReference type="SMART" id="SM00248">
    <property type="entry name" value="ANK"/>
    <property type="match status" value="5"/>
</dbReference>
<keyword evidence="16" id="KW-0804">Transcription</keyword>
<evidence type="ECO:0000256" key="8">
    <source>
        <dbReference type="ARBA" id="ARBA00022782"/>
    </source>
</evidence>
<keyword evidence="4 20" id="KW-0245">EGF-like domain</keyword>
<accession>A0ABR4QIW7</accession>
<keyword evidence="25" id="KW-1185">Reference proteome</keyword>
<keyword evidence="8" id="KW-0221">Differentiation</keyword>
<protein>
    <recommendedName>
        <fullName evidence="23">EGF-like domain-containing protein</fullName>
    </recommendedName>
</protein>
<feature type="disulfide bond" evidence="20">
    <location>
        <begin position="268"/>
        <end position="277"/>
    </location>
</feature>
<feature type="compositionally biased region" description="Polar residues" evidence="21">
    <location>
        <begin position="2143"/>
        <end position="2155"/>
    </location>
</feature>
<feature type="disulfide bond" evidence="20">
    <location>
        <begin position="189"/>
        <end position="198"/>
    </location>
</feature>
<dbReference type="PANTHER" id="PTHR12916">
    <property type="entry name" value="CYTOCHROME C OXIDASE POLYPEPTIDE VIC-2"/>
    <property type="match status" value="1"/>
</dbReference>
<dbReference type="Pfam" id="PF00008">
    <property type="entry name" value="EGF"/>
    <property type="match status" value="9"/>
</dbReference>
<reference evidence="24 25" key="1">
    <citation type="journal article" date="2022" name="Front. Cell. Infect. Microbiol.">
        <title>The Genomes of Two Strains of Taenia crassiceps the Animal Model for the Study of Human Cysticercosis.</title>
        <authorList>
            <person name="Bobes R.J."/>
            <person name="Estrada K."/>
            <person name="Rios-Valencia D.G."/>
            <person name="Calderon-Gallegos A."/>
            <person name="de la Torre P."/>
            <person name="Carrero J.C."/>
            <person name="Sanchez-Flores A."/>
            <person name="Laclette J.P."/>
        </authorList>
    </citation>
    <scope>NUCLEOTIDE SEQUENCE [LARGE SCALE GENOMIC DNA]</scope>
    <source>
        <strain evidence="24">WFUcys</strain>
    </source>
</reference>
<keyword evidence="17" id="KW-0325">Glycoprotein</keyword>
<evidence type="ECO:0000256" key="19">
    <source>
        <dbReference type="PROSITE-ProRule" id="PRU00023"/>
    </source>
</evidence>
<feature type="disulfide bond" evidence="20">
    <location>
        <begin position="382"/>
        <end position="391"/>
    </location>
</feature>